<feature type="compositionally biased region" description="Basic and acidic residues" evidence="1">
    <location>
        <begin position="250"/>
        <end position="262"/>
    </location>
</feature>
<proteinExistence type="predicted"/>
<feature type="transmembrane region" description="Helical" evidence="2">
    <location>
        <begin position="173"/>
        <end position="195"/>
    </location>
</feature>
<gene>
    <name evidence="3" type="ORF">CYNAS_LOCUS12837</name>
</gene>
<keyword evidence="2" id="KW-1133">Transmembrane helix</keyword>
<dbReference type="EMBL" id="CATQJL010000305">
    <property type="protein sequence ID" value="CAJ0600854.1"/>
    <property type="molecule type" value="Genomic_DNA"/>
</dbReference>
<accession>A0AA36GZA3</accession>
<comment type="caution">
    <text evidence="3">The sequence shown here is derived from an EMBL/GenBank/DDBJ whole genome shotgun (WGS) entry which is preliminary data.</text>
</comment>
<evidence type="ECO:0000256" key="2">
    <source>
        <dbReference type="SAM" id="Phobius"/>
    </source>
</evidence>
<keyword evidence="2" id="KW-0472">Membrane</keyword>
<feature type="compositionally biased region" description="Polar residues" evidence="1">
    <location>
        <begin position="238"/>
        <end position="247"/>
    </location>
</feature>
<feature type="region of interest" description="Disordered" evidence="1">
    <location>
        <begin position="235"/>
        <end position="268"/>
    </location>
</feature>
<dbReference type="AlphaFoldDB" id="A0AA36GZA3"/>
<sequence>MKWGCSVYWHGMPTRGVLLMLILAEPTRAAFSMDITICDNQANQIWKKEAPKIRDDVLFIHECRIYSGKTSTQNVLTQCIKNVEAHITIPGSSKTLHADFLSEELEWCTVKEVLVSEGDGLIVKQSFICHAYSPSAQDEFRAYLSCDPHFGHPVVILLLRPMRKVVIFPYIEAFFYGWCSSIAISAAILLLIIAYKPELVEIIHKQGFEHVKSRKKHTSRENALAAAKLEARKKLLNSPRTSAGSSAKKQKPERSTSAESKEKGKKYSVYSETKAKYLSLKRKKKLDKKKAEKK</sequence>
<evidence type="ECO:0000313" key="3">
    <source>
        <dbReference type="EMBL" id="CAJ0600854.1"/>
    </source>
</evidence>
<protein>
    <submittedName>
        <fullName evidence="3">Uncharacterized protein</fullName>
    </submittedName>
</protein>
<keyword evidence="4" id="KW-1185">Reference proteome</keyword>
<name>A0AA36GZA3_CYLNA</name>
<reference evidence="3" key="1">
    <citation type="submission" date="2023-07" db="EMBL/GenBank/DDBJ databases">
        <authorList>
            <consortium name="CYATHOMIX"/>
        </authorList>
    </citation>
    <scope>NUCLEOTIDE SEQUENCE</scope>
    <source>
        <strain evidence="3">N/A</strain>
    </source>
</reference>
<organism evidence="3 4">
    <name type="scientific">Cylicocyclus nassatus</name>
    <name type="common">Nematode worm</name>
    <dbReference type="NCBI Taxonomy" id="53992"/>
    <lineage>
        <taxon>Eukaryota</taxon>
        <taxon>Metazoa</taxon>
        <taxon>Ecdysozoa</taxon>
        <taxon>Nematoda</taxon>
        <taxon>Chromadorea</taxon>
        <taxon>Rhabditida</taxon>
        <taxon>Rhabditina</taxon>
        <taxon>Rhabditomorpha</taxon>
        <taxon>Strongyloidea</taxon>
        <taxon>Strongylidae</taxon>
        <taxon>Cylicocyclus</taxon>
    </lineage>
</organism>
<evidence type="ECO:0000313" key="4">
    <source>
        <dbReference type="Proteomes" id="UP001176961"/>
    </source>
</evidence>
<evidence type="ECO:0000256" key="1">
    <source>
        <dbReference type="SAM" id="MobiDB-lite"/>
    </source>
</evidence>
<dbReference type="Proteomes" id="UP001176961">
    <property type="component" value="Unassembled WGS sequence"/>
</dbReference>
<keyword evidence="2" id="KW-0812">Transmembrane</keyword>